<feature type="non-terminal residue" evidence="2">
    <location>
        <position position="98"/>
    </location>
</feature>
<accession>X0XIG9</accession>
<organism evidence="2">
    <name type="scientific">marine sediment metagenome</name>
    <dbReference type="NCBI Taxonomy" id="412755"/>
    <lineage>
        <taxon>unclassified sequences</taxon>
        <taxon>metagenomes</taxon>
        <taxon>ecological metagenomes</taxon>
    </lineage>
</organism>
<name>X0XIG9_9ZZZZ</name>
<dbReference type="AlphaFoldDB" id="X0XIG9"/>
<comment type="caution">
    <text evidence="2">The sequence shown here is derived from an EMBL/GenBank/DDBJ whole genome shotgun (WGS) entry which is preliminary data.</text>
</comment>
<evidence type="ECO:0000256" key="1">
    <source>
        <dbReference type="SAM" id="MobiDB-lite"/>
    </source>
</evidence>
<evidence type="ECO:0000313" key="2">
    <source>
        <dbReference type="EMBL" id="GAG24761.1"/>
    </source>
</evidence>
<protein>
    <submittedName>
        <fullName evidence="2">Uncharacterized protein</fullName>
    </submittedName>
</protein>
<sequence length="98" mass="10892">MGISVGPQVMGLDYRDGGPVDSYFNKDVPRTRGGLGSGKPLKESKRGRRDNYYKFMDKDCQVGDLLLEIGEDMGIPLEGITHICFNVPNINEETENLL</sequence>
<reference evidence="2" key="1">
    <citation type="journal article" date="2014" name="Front. Microbiol.">
        <title>High frequency of phylogenetically diverse reductive dehalogenase-homologous genes in deep subseafloor sedimentary metagenomes.</title>
        <authorList>
            <person name="Kawai M."/>
            <person name="Futagami T."/>
            <person name="Toyoda A."/>
            <person name="Takaki Y."/>
            <person name="Nishi S."/>
            <person name="Hori S."/>
            <person name="Arai W."/>
            <person name="Tsubouchi T."/>
            <person name="Morono Y."/>
            <person name="Uchiyama I."/>
            <person name="Ito T."/>
            <person name="Fujiyama A."/>
            <person name="Inagaki F."/>
            <person name="Takami H."/>
        </authorList>
    </citation>
    <scope>NUCLEOTIDE SEQUENCE</scope>
    <source>
        <strain evidence="2">Expedition CK06-06</strain>
    </source>
</reference>
<gene>
    <name evidence="2" type="ORF">S01H1_55369</name>
</gene>
<proteinExistence type="predicted"/>
<feature type="region of interest" description="Disordered" evidence="1">
    <location>
        <begin position="25"/>
        <end position="44"/>
    </location>
</feature>
<dbReference type="EMBL" id="BARS01035989">
    <property type="protein sequence ID" value="GAG24761.1"/>
    <property type="molecule type" value="Genomic_DNA"/>
</dbReference>